<evidence type="ECO:0000256" key="3">
    <source>
        <dbReference type="ARBA" id="ARBA00023125"/>
    </source>
</evidence>
<dbReference type="InterPro" id="IPR050090">
    <property type="entry name" value="Tyrosine_recombinase_XerCD"/>
</dbReference>
<evidence type="ECO:0000313" key="9">
    <source>
        <dbReference type="Proteomes" id="UP000577724"/>
    </source>
</evidence>
<evidence type="ECO:0000256" key="2">
    <source>
        <dbReference type="ARBA" id="ARBA00022908"/>
    </source>
</evidence>
<evidence type="ECO:0000256" key="4">
    <source>
        <dbReference type="ARBA" id="ARBA00023172"/>
    </source>
</evidence>
<dbReference type="PANTHER" id="PTHR30349:SF41">
    <property type="entry name" value="INTEGRASE_RECOMBINASE PROTEIN MJ0367-RELATED"/>
    <property type="match status" value="1"/>
</dbReference>
<dbReference type="GeneID" id="97131436"/>
<dbReference type="InterPro" id="IPR002104">
    <property type="entry name" value="Integrase_catalytic"/>
</dbReference>
<dbReference type="PANTHER" id="PTHR30349">
    <property type="entry name" value="PHAGE INTEGRASE-RELATED"/>
    <property type="match status" value="1"/>
</dbReference>
<dbReference type="InterPro" id="IPR013762">
    <property type="entry name" value="Integrase-like_cat_sf"/>
</dbReference>
<dbReference type="PROSITE" id="PS51898">
    <property type="entry name" value="TYR_RECOMBINASE"/>
    <property type="match status" value="1"/>
</dbReference>
<dbReference type="RefSeq" id="WP_175381752.1">
    <property type="nucleotide sequence ID" value="NZ_CBCRYD010000035.1"/>
</dbReference>
<dbReference type="InterPro" id="IPR044068">
    <property type="entry name" value="CB"/>
</dbReference>
<evidence type="ECO:0000313" key="8">
    <source>
        <dbReference type="EMBL" id="NUU54800.1"/>
    </source>
</evidence>
<dbReference type="PROSITE" id="PS51900">
    <property type="entry name" value="CB"/>
    <property type="match status" value="1"/>
</dbReference>
<dbReference type="Pfam" id="PF00589">
    <property type="entry name" value="Phage_integrase"/>
    <property type="match status" value="1"/>
</dbReference>
<organism evidence="8 9">
    <name type="scientific">Paenibacillus taichungensis</name>
    <dbReference type="NCBI Taxonomy" id="484184"/>
    <lineage>
        <taxon>Bacteria</taxon>
        <taxon>Bacillati</taxon>
        <taxon>Bacillota</taxon>
        <taxon>Bacilli</taxon>
        <taxon>Bacillales</taxon>
        <taxon>Paenibacillaceae</taxon>
        <taxon>Paenibacillus</taxon>
    </lineage>
</organism>
<keyword evidence="4" id="KW-0233">DNA recombination</keyword>
<comment type="caution">
    <text evidence="8">The sequence shown here is derived from an EMBL/GenBank/DDBJ whole genome shotgun (WGS) entry which is preliminary data.</text>
</comment>
<dbReference type="InterPro" id="IPR011010">
    <property type="entry name" value="DNA_brk_join_enz"/>
</dbReference>
<keyword evidence="2" id="KW-0229">DNA integration</keyword>
<feature type="domain" description="Core-binding (CB)" evidence="7">
    <location>
        <begin position="1"/>
        <end position="87"/>
    </location>
</feature>
<feature type="domain" description="Tyr recombinase" evidence="6">
    <location>
        <begin position="111"/>
        <end position="281"/>
    </location>
</feature>
<evidence type="ECO:0000259" key="6">
    <source>
        <dbReference type="PROSITE" id="PS51898"/>
    </source>
</evidence>
<dbReference type="SUPFAM" id="SSF56349">
    <property type="entry name" value="DNA breaking-rejoining enzymes"/>
    <property type="match status" value="1"/>
</dbReference>
<dbReference type="CDD" id="cd00397">
    <property type="entry name" value="DNA_BRE_C"/>
    <property type="match status" value="1"/>
</dbReference>
<evidence type="ECO:0000256" key="5">
    <source>
        <dbReference type="PROSITE-ProRule" id="PRU01248"/>
    </source>
</evidence>
<gene>
    <name evidence="8" type="ORF">HP548_11995</name>
</gene>
<evidence type="ECO:0000256" key="1">
    <source>
        <dbReference type="ARBA" id="ARBA00008857"/>
    </source>
</evidence>
<dbReference type="InterPro" id="IPR004107">
    <property type="entry name" value="Integrase_SAM-like_N"/>
</dbReference>
<sequence>MNFYAQDEYSAYLVEVRKRREATIKSYVLEISYFMSWFNSNYPNTDYIQISRVILLEYIASEKLNGKEIGTIDKKISILKSYFDFLWQNNLLAGSDPASKIKRSKREDRGNDSDVLNDVDQRILNDWLLTKPITKVQKAARDRALTAMCLYGGLTAREFQNLRLSNIEILSDRMVVTVNGMDRKREVIIHFGDAKPILEYIASMHQEAEPNFYLFPTSKGSALSQRVIQFIFQKISKDIGVHVYPRILRNTYANNKFEEGFTREDVAALLGIDQWKPPERL</sequence>
<proteinExistence type="inferred from homology"/>
<keyword evidence="3 5" id="KW-0238">DNA-binding</keyword>
<dbReference type="InterPro" id="IPR010998">
    <property type="entry name" value="Integrase_recombinase_N"/>
</dbReference>
<accession>A0ABX2MLA0</accession>
<dbReference type="Gene3D" id="1.10.443.10">
    <property type="entry name" value="Intergrase catalytic core"/>
    <property type="match status" value="1"/>
</dbReference>
<comment type="similarity">
    <text evidence="1">Belongs to the 'phage' integrase family.</text>
</comment>
<dbReference type="EMBL" id="JABMCC010000107">
    <property type="protein sequence ID" value="NUU54800.1"/>
    <property type="molecule type" value="Genomic_DNA"/>
</dbReference>
<protein>
    <submittedName>
        <fullName evidence="8">Tyrosine-type recombinase/integrase</fullName>
    </submittedName>
</protein>
<dbReference type="Gene3D" id="1.10.150.130">
    <property type="match status" value="1"/>
</dbReference>
<reference evidence="8 9" key="1">
    <citation type="submission" date="2020-05" db="EMBL/GenBank/DDBJ databases">
        <title>Genome Sequencing of Type Strains.</title>
        <authorList>
            <person name="Lemaire J.F."/>
            <person name="Inderbitzin P."/>
            <person name="Gregorio O.A."/>
            <person name="Collins S.B."/>
            <person name="Wespe N."/>
            <person name="Knight-Connoni V."/>
        </authorList>
    </citation>
    <scope>NUCLEOTIDE SEQUENCE [LARGE SCALE GENOMIC DNA]</scope>
    <source>
        <strain evidence="8 9">DSM 19942</strain>
    </source>
</reference>
<keyword evidence="9" id="KW-1185">Reference proteome</keyword>
<dbReference type="Pfam" id="PF02899">
    <property type="entry name" value="Phage_int_SAM_1"/>
    <property type="match status" value="1"/>
</dbReference>
<dbReference type="Proteomes" id="UP000577724">
    <property type="component" value="Unassembled WGS sequence"/>
</dbReference>
<evidence type="ECO:0000259" key="7">
    <source>
        <dbReference type="PROSITE" id="PS51900"/>
    </source>
</evidence>
<name>A0ABX2MLA0_9BACL</name>